<name>B0YE30_ASPFC</name>
<sequence>MTLIVRPANGTLLTVLPTAPRTVDESAFTREWSTTGSRHFGGLWLRHWQEITVSSRRDGTIFVVPGNGVGQLTMAISSIFPHLLPARHLPPNNNVVTRFIASKPSPYTYSSWLSFMASDITPPGSDLVTPLTPPPTEEKASPIVTKVLRHLRQHQQGHRPQSSWVEYPLKPKEYVDFTNLLGSDGRLSGYVKDKVRYDYNPSRSRLTVRMPTAIHDTFCAKLAGEISNQLRQFEKSEGSVADFAGQIEHFSTSRINLPIDSEDDELKYSTREPDASFGHPKAQYPGVVIEICYSQKRRDVALLADDYILNTDGSIKVVVCVDIDYKQSQRATLSVWRPEYVTVEGKEYFQTTADVDAQAFRTDDGIPVEDTMLRLSLRDFATDPLLEEYADINQEVVITAQQLCAFLQSAEARQSAQIHHEGSVNTIRPGVLKRRRHITPSDVTGSDDEQTSERETKRGRSDSDYHPSSLSGESTI</sequence>
<dbReference type="OrthoDB" id="3485856at2759"/>
<accession>B0YE30</accession>
<proteinExistence type="predicted"/>
<keyword evidence="4" id="KW-1185">Reference proteome</keyword>
<evidence type="ECO:0000313" key="4">
    <source>
        <dbReference type="Proteomes" id="UP000001699"/>
    </source>
</evidence>
<evidence type="ECO:0000313" key="3">
    <source>
        <dbReference type="EMBL" id="EDP47951.1"/>
    </source>
</evidence>
<protein>
    <submittedName>
        <fullName evidence="2">Uncharacterized protein</fullName>
    </submittedName>
</protein>
<feature type="region of interest" description="Disordered" evidence="1">
    <location>
        <begin position="415"/>
        <end position="476"/>
    </location>
</feature>
<organism evidence="4">
    <name type="scientific">Aspergillus fumigatus (strain CBS 144.89 / FGSC A1163 / CEA10)</name>
    <name type="common">Neosartorya fumigata</name>
    <dbReference type="NCBI Taxonomy" id="451804"/>
    <lineage>
        <taxon>Eukaryota</taxon>
        <taxon>Fungi</taxon>
        <taxon>Dikarya</taxon>
        <taxon>Ascomycota</taxon>
        <taxon>Pezizomycotina</taxon>
        <taxon>Eurotiomycetes</taxon>
        <taxon>Eurotiomycetidae</taxon>
        <taxon>Eurotiales</taxon>
        <taxon>Aspergillaceae</taxon>
        <taxon>Aspergillus</taxon>
        <taxon>Aspergillus subgen. Fumigati</taxon>
    </lineage>
</organism>
<evidence type="ECO:0000256" key="1">
    <source>
        <dbReference type="SAM" id="MobiDB-lite"/>
    </source>
</evidence>
<feature type="compositionally biased region" description="Basic and acidic residues" evidence="1">
    <location>
        <begin position="451"/>
        <end position="465"/>
    </location>
</feature>
<dbReference type="EMBL" id="DS499602">
    <property type="protein sequence ID" value="EDP47951.1"/>
    <property type="molecule type" value="Genomic_DNA"/>
</dbReference>
<reference evidence="2 4" key="1">
    <citation type="journal article" date="2008" name="PLoS Genet.">
        <title>Genomic islands in the pathogenic filamentous fungus Aspergillus fumigatus.</title>
        <authorList>
            <person name="Fedorova N.D."/>
            <person name="Khaldi N."/>
            <person name="Joardar V.S."/>
            <person name="Maiti R."/>
            <person name="Amedeo P."/>
            <person name="Anderson M.J."/>
            <person name="Crabtree J."/>
            <person name="Silva J.C."/>
            <person name="Badger J.H."/>
            <person name="Albarraq A."/>
            <person name="Angiuoli S."/>
            <person name="Bussey H."/>
            <person name="Bowyer P."/>
            <person name="Cotty P.J."/>
            <person name="Dyer P.S."/>
            <person name="Egan A."/>
            <person name="Galens K."/>
            <person name="Fraser-Liggett C.M."/>
            <person name="Haas B.J."/>
            <person name="Inman J.M."/>
            <person name="Kent R."/>
            <person name="Lemieux S."/>
            <person name="Malavazi I."/>
            <person name="Orvis J."/>
            <person name="Roemer T."/>
            <person name="Ronning C.M."/>
            <person name="Sundaram J.P."/>
            <person name="Sutton G."/>
            <person name="Turner G."/>
            <person name="Venter J.C."/>
            <person name="White O.R."/>
            <person name="Whitty B.R."/>
            <person name="Youngman P."/>
            <person name="Wolfe K.H."/>
            <person name="Goldman G.H."/>
            <person name="Wortman J.R."/>
            <person name="Jiang B."/>
            <person name="Denning D.W."/>
            <person name="Nierman W.C."/>
        </authorList>
    </citation>
    <scope>NUCLEOTIDE SEQUENCE [LARGE SCALE GENOMIC DNA]</scope>
    <source>
        <strain evidence="4">CBS 144.89 / FGSC A1163 / CEA10</strain>
    </source>
</reference>
<gene>
    <name evidence="2" type="ORF">AFUB_097650</name>
    <name evidence="3" type="ORF">AFUB_098020</name>
</gene>
<feature type="compositionally biased region" description="Polar residues" evidence="1">
    <location>
        <begin position="466"/>
        <end position="476"/>
    </location>
</feature>
<dbReference type="VEuPathDB" id="FungiDB:AFUB_098020"/>
<dbReference type="Proteomes" id="UP000001699">
    <property type="component" value="Unassembled WGS sequence"/>
</dbReference>
<dbReference type="VEuPathDB" id="FungiDB:AFUB_097650"/>
<dbReference type="AlphaFoldDB" id="B0YE30"/>
<dbReference type="EMBL" id="DS499602">
    <property type="protein sequence ID" value="EDP47914.1"/>
    <property type="molecule type" value="Genomic_DNA"/>
</dbReference>
<dbReference type="HOGENOM" id="CLU_044860_2_0_1"/>
<evidence type="ECO:0000313" key="2">
    <source>
        <dbReference type="EMBL" id="EDP47914.1"/>
    </source>
</evidence>